<dbReference type="InterPro" id="IPR038737">
    <property type="entry name" value="SF3b_su1-like"/>
</dbReference>
<evidence type="ECO:0000259" key="9">
    <source>
        <dbReference type="Pfam" id="PF08920"/>
    </source>
</evidence>
<proteinExistence type="inferred from homology"/>
<feature type="compositionally biased region" description="Polar residues" evidence="8">
    <location>
        <begin position="25"/>
        <end position="46"/>
    </location>
</feature>
<feature type="compositionally biased region" description="Basic and acidic residues" evidence="8">
    <location>
        <begin position="147"/>
        <end position="163"/>
    </location>
</feature>
<evidence type="ECO:0000313" key="11">
    <source>
        <dbReference type="EMBL" id="CDO54163.1"/>
    </source>
</evidence>
<dbReference type="InterPro" id="IPR011989">
    <property type="entry name" value="ARM-like"/>
</dbReference>
<evidence type="ECO:0000259" key="10">
    <source>
        <dbReference type="Pfam" id="PF22646"/>
    </source>
</evidence>
<dbReference type="PANTHER" id="PTHR12097">
    <property type="entry name" value="SPLICING FACTOR 3B, SUBUNIT 1-RELATED"/>
    <property type="match status" value="1"/>
</dbReference>
<feature type="domain" description="Phosphatase PP2A regulatory subunit A/Splicing factor 3B subunit 1-like HEAT repeat" evidence="10">
    <location>
        <begin position="913"/>
        <end position="991"/>
    </location>
</feature>
<dbReference type="InterPro" id="IPR016024">
    <property type="entry name" value="ARM-type_fold"/>
</dbReference>
<evidence type="ECO:0000256" key="1">
    <source>
        <dbReference type="ARBA" id="ARBA00004123"/>
    </source>
</evidence>
<evidence type="ECO:0000256" key="5">
    <source>
        <dbReference type="ARBA" id="ARBA00022737"/>
    </source>
</evidence>
<evidence type="ECO:0000256" key="7">
    <source>
        <dbReference type="ARBA" id="ARBA00023242"/>
    </source>
</evidence>
<dbReference type="AlphaFoldDB" id="A0A0J9XA94"/>
<gene>
    <name evidence="11" type="ORF">BN980_GECA07s00175g</name>
</gene>
<dbReference type="Pfam" id="PF22646">
    <property type="entry name" value="PPP2R1A-like_HEAT"/>
    <property type="match status" value="1"/>
</dbReference>
<protein>
    <submittedName>
        <fullName evidence="11">Similar to Saccharomyces cerevisiae YMR288W HSH155 U2-snRNP associated splicing factor</fullName>
    </submittedName>
</protein>
<evidence type="ECO:0000256" key="4">
    <source>
        <dbReference type="ARBA" id="ARBA00022728"/>
    </source>
</evidence>
<keyword evidence="5" id="KW-0677">Repeat</keyword>
<comment type="subcellular location">
    <subcellularLocation>
        <location evidence="1">Nucleus</location>
    </subcellularLocation>
</comment>
<evidence type="ECO:0000313" key="12">
    <source>
        <dbReference type="Proteomes" id="UP000242525"/>
    </source>
</evidence>
<evidence type="ECO:0000256" key="2">
    <source>
        <dbReference type="ARBA" id="ARBA00005754"/>
    </source>
</evidence>
<comment type="similarity">
    <text evidence="2">Belongs to the SF3B1 family.</text>
</comment>
<feature type="region of interest" description="Disordered" evidence="8">
    <location>
        <begin position="1"/>
        <end position="86"/>
    </location>
</feature>
<dbReference type="FunFam" id="1.25.10.10:FF:000069">
    <property type="entry name" value="Splicing factor 3B subunit 1"/>
    <property type="match status" value="1"/>
</dbReference>
<accession>A0A0J9XA94</accession>
<dbReference type="SUPFAM" id="SSF48371">
    <property type="entry name" value="ARM repeat"/>
    <property type="match status" value="1"/>
</dbReference>
<feature type="domain" description="Splicing factor 3B subunit 1" evidence="9">
    <location>
        <begin position="220"/>
        <end position="271"/>
    </location>
</feature>
<feature type="compositionally biased region" description="Basic and acidic residues" evidence="8">
    <location>
        <begin position="123"/>
        <end position="140"/>
    </location>
</feature>
<dbReference type="Pfam" id="PF08920">
    <property type="entry name" value="SF3b1"/>
    <property type="match status" value="1"/>
</dbReference>
<evidence type="ECO:0000256" key="8">
    <source>
        <dbReference type="SAM" id="MobiDB-lite"/>
    </source>
</evidence>
<keyword evidence="6" id="KW-0508">mRNA splicing</keyword>
<dbReference type="OrthoDB" id="438939at2759"/>
<keyword evidence="12" id="KW-1185">Reference proteome</keyword>
<feature type="compositionally biased region" description="Basic and acidic residues" evidence="8">
    <location>
        <begin position="183"/>
        <end position="192"/>
    </location>
</feature>
<reference evidence="11" key="1">
    <citation type="submission" date="2014-03" db="EMBL/GenBank/DDBJ databases">
        <authorList>
            <person name="Casaregola S."/>
        </authorList>
    </citation>
    <scope>NUCLEOTIDE SEQUENCE [LARGE SCALE GENOMIC DNA]</scope>
    <source>
        <strain evidence="11">CLIB 918</strain>
    </source>
</reference>
<keyword evidence="4" id="KW-0747">Spliceosome</keyword>
<name>A0A0J9XA94_GEOCN</name>
<dbReference type="Proteomes" id="UP000242525">
    <property type="component" value="Unassembled WGS sequence"/>
</dbReference>
<dbReference type="GO" id="GO:0000245">
    <property type="term" value="P:spliceosomal complex assembly"/>
    <property type="evidence" value="ECO:0007669"/>
    <property type="project" value="InterPro"/>
</dbReference>
<organism evidence="11 12">
    <name type="scientific">Geotrichum candidum</name>
    <name type="common">Oospora lactis</name>
    <name type="synonym">Dipodascus geotrichum</name>
    <dbReference type="NCBI Taxonomy" id="1173061"/>
    <lineage>
        <taxon>Eukaryota</taxon>
        <taxon>Fungi</taxon>
        <taxon>Dikarya</taxon>
        <taxon>Ascomycota</taxon>
        <taxon>Saccharomycotina</taxon>
        <taxon>Dipodascomycetes</taxon>
        <taxon>Dipodascales</taxon>
        <taxon>Dipodascaceae</taxon>
        <taxon>Geotrichum</taxon>
    </lineage>
</organism>
<feature type="region of interest" description="Disordered" evidence="8">
    <location>
        <begin position="175"/>
        <end position="221"/>
    </location>
</feature>
<comment type="caution">
    <text evidence="11">The sequence shown here is derived from an EMBL/GenBank/DDBJ whole genome shotgun (WGS) entry which is preliminary data.</text>
</comment>
<dbReference type="Pfam" id="PF13513">
    <property type="entry name" value="HEAT_EZ"/>
    <property type="match status" value="1"/>
</dbReference>
<dbReference type="InterPro" id="IPR054573">
    <property type="entry name" value="PP2A/SF3B1-like_HEAT"/>
</dbReference>
<keyword evidence="7" id="KW-0539">Nucleus</keyword>
<dbReference type="EMBL" id="CCBN010000007">
    <property type="protein sequence ID" value="CDO54163.1"/>
    <property type="molecule type" value="Genomic_DNA"/>
</dbReference>
<evidence type="ECO:0000256" key="6">
    <source>
        <dbReference type="ARBA" id="ARBA00023187"/>
    </source>
</evidence>
<dbReference type="FunFam" id="1.25.10.10:FF:000066">
    <property type="entry name" value="Splicing factor 3B subunit 1"/>
    <property type="match status" value="1"/>
</dbReference>
<dbReference type="FunFam" id="1.25.10.10:FF:000073">
    <property type="entry name" value="Splicing factor 3b, subunit 1"/>
    <property type="match status" value="1"/>
</dbReference>
<sequence length="1126" mass="126282">MTKFSNGTFNKKKKKGLPTKTFPTSNTRQPQTRQSDNLQPMPSNENIDFEELRRIKEARKGKIGARVDAATDTESTPDPAPEARPKRLVAQYTATADMVHDIIAHDDDEANDPLKARQSAKSIYDRESEYQRQRFERPLDEPTDEASYEKVRELREVEREEKRVEELIQKKELSAPPARKRRWDVVEPEKPQETAPKPRRSRWDQVPEAPPQQSTQSHSVLSDEYLDSVLPSEGYEILEPPVNYVPLTTAANKLISAPATTDGFVMLEESNAQSLGMSQALPTEIPGVGELQFFKESDMAHFGKLTDRVNENELTVEELKERKIMRLLLKIKNGVPPVRKAALRQISDNARSFGADAIFKQLLPLLRERTLEDQERHLLVKVIDRVLHKLGDEVRPHTRPILVVIEPLLIDSDQFAQSEGRDVIATLSKAVGMAHMILTMRSDLDNENEYVRNTTARAFAVVASTLGIPALLPFVRAVCLSKKSWEARHTGIKIVQRIAMMSGCTVLPHLTGLVECVAPGLNDEHAKVRTMTGQALAALAEAAAPYGIESFESVLEPLWTGIRRQRGRGLDAYLKCIGFLIPLMDPEYANYYTREVMAIVLREFETPDKDLRKTVLKVVQQCTSTEGVTPQYLREEVLPPFFKNFWVRRTALDKQSYRLVVETTLVLAQKVGVSDVIERIVDVLKDESEPFRKMAVETVDIVLGSLGAGDISERLEVRLIDGILTAFQEQTVQDVVLLNGFGTTVTALGTRTKPYIPQIVSTILFRLSNQQPAVRQQAADLITKIARVMKQCDDDLLMGKLGNVLYEQLGEEYPDVLGSLLGAMGAIVEVVGLSSMQPPIRDLLPRLTPILRNRHEKVQENTILLVGRIADRGAEYISAREWMRICFELLDLLKAHKKAIRKAANKTFGYIAKAIGPQDVLATLLSNLRVQERQSRVCTAVAIGIVAETCGPFTVLPALMNEYRVPELNVQNGVLKSLTFMFEYIGDMAKDYVYAVTPLVEDALIDRDQVHRQTAATVVKHLALGCIGLGCEDAMIHLLDLLLPNIFETSPHVIDRVLEGIDGIRNAVGAGLVLNNIWAGLFHPARKVRTPYWRLYNTAYVQSSDALVPYYPEVSTSPVEELDIWV</sequence>
<dbReference type="Gene3D" id="1.25.10.10">
    <property type="entry name" value="Leucine-rich Repeat Variant"/>
    <property type="match status" value="4"/>
</dbReference>
<feature type="compositionally biased region" description="Polar residues" evidence="8">
    <location>
        <begin position="211"/>
        <end position="220"/>
    </location>
</feature>
<feature type="compositionally biased region" description="Basic and acidic residues" evidence="8">
    <location>
        <begin position="50"/>
        <end position="60"/>
    </location>
</feature>
<dbReference type="GO" id="GO:0003729">
    <property type="term" value="F:mRNA binding"/>
    <property type="evidence" value="ECO:0007669"/>
    <property type="project" value="InterPro"/>
</dbReference>
<evidence type="ECO:0000256" key="3">
    <source>
        <dbReference type="ARBA" id="ARBA00022664"/>
    </source>
</evidence>
<dbReference type="STRING" id="1173061.A0A0J9XA94"/>
<keyword evidence="3" id="KW-0507">mRNA processing</keyword>
<dbReference type="InterPro" id="IPR015016">
    <property type="entry name" value="SF3b_su1"/>
</dbReference>
<feature type="region of interest" description="Disordered" evidence="8">
    <location>
        <begin position="103"/>
        <end position="163"/>
    </location>
</feature>
<dbReference type="GO" id="GO:0005681">
    <property type="term" value="C:spliceosomal complex"/>
    <property type="evidence" value="ECO:0007669"/>
    <property type="project" value="UniProtKB-KW"/>
</dbReference>